<reference evidence="1" key="1">
    <citation type="submission" date="2023-10" db="EMBL/GenBank/DDBJ databases">
        <authorList>
            <person name="Chen Y."/>
            <person name="Shah S."/>
            <person name="Dougan E. K."/>
            <person name="Thang M."/>
            <person name="Chan C."/>
        </authorList>
    </citation>
    <scope>NUCLEOTIDE SEQUENCE [LARGE SCALE GENOMIC DNA]</scope>
</reference>
<proteinExistence type="predicted"/>
<keyword evidence="2" id="KW-1185">Reference proteome</keyword>
<dbReference type="Proteomes" id="UP001189429">
    <property type="component" value="Unassembled WGS sequence"/>
</dbReference>
<organism evidence="1 2">
    <name type="scientific">Prorocentrum cordatum</name>
    <dbReference type="NCBI Taxonomy" id="2364126"/>
    <lineage>
        <taxon>Eukaryota</taxon>
        <taxon>Sar</taxon>
        <taxon>Alveolata</taxon>
        <taxon>Dinophyceae</taxon>
        <taxon>Prorocentrales</taxon>
        <taxon>Prorocentraceae</taxon>
        <taxon>Prorocentrum</taxon>
    </lineage>
</organism>
<comment type="caution">
    <text evidence="1">The sequence shown here is derived from an EMBL/GenBank/DDBJ whole genome shotgun (WGS) entry which is preliminary data.</text>
</comment>
<evidence type="ECO:0000313" key="2">
    <source>
        <dbReference type="Proteomes" id="UP001189429"/>
    </source>
</evidence>
<evidence type="ECO:0000313" key="1">
    <source>
        <dbReference type="EMBL" id="CAK0794154.1"/>
    </source>
</evidence>
<sequence>MCYHVNPQADRDFVVFSDGGLEIPMCCDGAGAHCDCFSYIPAASPPAALRNDEDGIQEKWDFAKRNRAKPSAERGPITLATVIKNDTQDIRVYRKWLAMNETEYSNVFGKRPSVKDTSKQPKLNVPCEAVPGVKETVSLFAWEPNSPLRTVETSSTVGSAMKTAMLDPACCYYNGQGKGFYKWSVDTDKRLAGDELGHAMNSKCSTILEMGAQLGAPELSDYSAAYHGSHTAAASSGSGDQADVYIKKLNLEVALRKGKDGVVFHHAGLRVKSWSAKPDTKEMAGVKSLMKIPTAVQLDIWDYGATSRCTKVTFPVDVPKLLEHCWPWPIRCKIDGDMIDPRTAEFDPLEPRLTLVGGEFPVKLEKFRAHFIRSVLGEFMGEGSNGEDFVRATCKHMHDWAESTMEQCDDLGDTSAFLCEITTVANAIDTLFDMEKLLDGDAGENAMNDLKEISDTERKSSVIKSVALVVANVDFYRDLLATAMTNAAKINDARPKYVDISADIDAKMQLSPYELASGVEEILKMLPAVVFAVPGQCVKRLCDKTMSIICQVVGIAKGFGGIENGSDAIAKLDKIEMLVGVISLTGLPDEMQNEIRSSLRLMCDGALASYPAPEVDRIGRVIDDVVQSLGMDNETDEQKIARAMVAGRSAHQLTQTINAILNAEGQERQEVDTTSTATLQFLTGQLTNHSKEIETAIECLRSVGGAKLEEAKSAAAEVIESLRPLQGGLEGAGHWMEGLADNKRNKWADFYEYAQKAIMQDRGTAGLKKGIDGATTALARVAEMEKAFCLDCGGEFEDDCKQ</sequence>
<gene>
    <name evidence="1" type="ORF">PCOR1329_LOCUS4231</name>
</gene>
<dbReference type="EMBL" id="CAUYUJ010001102">
    <property type="protein sequence ID" value="CAK0794154.1"/>
    <property type="molecule type" value="Genomic_DNA"/>
</dbReference>
<name>A0ABN9PM65_9DINO</name>
<accession>A0ABN9PM65</accession>
<feature type="non-terminal residue" evidence="1">
    <location>
        <position position="802"/>
    </location>
</feature>
<protein>
    <submittedName>
        <fullName evidence="1">Uncharacterized protein</fullName>
    </submittedName>
</protein>